<protein>
    <submittedName>
        <fullName evidence="1">DUF1177 domain-containing protein</fullName>
    </submittedName>
</protein>
<sequence>MLLKEILDIYNLLDSAHADGNSIKTHLLRIRSDANVEVVPIVTPKGSTDIIRILVKGKNGRSQNGTAPTIGLMGWLGGIGARPDAVGYVSDGDGALAALSVAAKLLDMQNKGDFLEGDVYLATHICPAAPTRPHDPVPLMDSEPFRERVKEEAFARAEHLDALISCDTTKGNSIINCRGFAISPTVKEGWILKVSKDLLQVFQNTTGELPKVFAVTNQDITPYGNGIDHLNGIMQPGTMTTAPMIGVAITTQSVVAGCATGATHFEDVEAAARFMLETAKGFGAGKIQFYDKEEYERLIHRYGSLRHLQTMGHEQ</sequence>
<accession>A0ABR7NQG1</accession>
<dbReference type="Proteomes" id="UP000647491">
    <property type="component" value="Unassembled WGS sequence"/>
</dbReference>
<organism evidence="1 2">
    <name type="scientific">Enterocloster hominis</name>
    <name type="common">ex Liu et al. 2021</name>
    <dbReference type="NCBI Taxonomy" id="2763663"/>
    <lineage>
        <taxon>Bacteria</taxon>
        <taxon>Bacillati</taxon>
        <taxon>Bacillota</taxon>
        <taxon>Clostridia</taxon>
        <taxon>Lachnospirales</taxon>
        <taxon>Lachnospiraceae</taxon>
        <taxon>Enterocloster</taxon>
    </lineage>
</organism>
<comment type="caution">
    <text evidence="1">The sequence shown here is derived from an EMBL/GenBank/DDBJ whole genome shotgun (WGS) entry which is preliminary data.</text>
</comment>
<dbReference type="EMBL" id="JACRTJ010000008">
    <property type="protein sequence ID" value="MBC8598355.1"/>
    <property type="molecule type" value="Genomic_DNA"/>
</dbReference>
<evidence type="ECO:0000313" key="1">
    <source>
        <dbReference type="EMBL" id="MBC8598355.1"/>
    </source>
</evidence>
<dbReference type="RefSeq" id="WP_215653504.1">
    <property type="nucleotide sequence ID" value="NZ_JACRTJ010000008.1"/>
</dbReference>
<dbReference type="InterPro" id="IPR009561">
    <property type="entry name" value="DUF1177"/>
</dbReference>
<gene>
    <name evidence="1" type="ORF">H8708_03770</name>
</gene>
<evidence type="ECO:0000313" key="2">
    <source>
        <dbReference type="Proteomes" id="UP000647491"/>
    </source>
</evidence>
<proteinExistence type="predicted"/>
<reference evidence="1 2" key="1">
    <citation type="submission" date="2020-08" db="EMBL/GenBank/DDBJ databases">
        <title>Genome public.</title>
        <authorList>
            <person name="Liu C."/>
            <person name="Sun Q."/>
        </authorList>
    </citation>
    <scope>NUCLEOTIDE SEQUENCE [LARGE SCALE GENOMIC DNA]</scope>
    <source>
        <strain evidence="1 2">BX10</strain>
    </source>
</reference>
<dbReference type="Pfam" id="PF06675">
    <property type="entry name" value="DUF1177"/>
    <property type="match status" value="1"/>
</dbReference>
<keyword evidence="2" id="KW-1185">Reference proteome</keyword>
<name>A0ABR7NQG1_9FIRM</name>